<evidence type="ECO:0000256" key="5">
    <source>
        <dbReference type="ARBA" id="ARBA00022481"/>
    </source>
</evidence>
<keyword evidence="4" id="KW-1003">Cell membrane</keyword>
<name>D5MJH5_METO1</name>
<dbReference type="PROSITE" id="PS00409">
    <property type="entry name" value="PROKAR_NTER_METHYL"/>
    <property type="match status" value="1"/>
</dbReference>
<proteinExistence type="inferred from homology"/>
<dbReference type="GO" id="GO:0015627">
    <property type="term" value="C:type II protein secretion system complex"/>
    <property type="evidence" value="ECO:0007669"/>
    <property type="project" value="InterPro"/>
</dbReference>
<dbReference type="Pfam" id="PF07963">
    <property type="entry name" value="N_methyl"/>
    <property type="match status" value="1"/>
</dbReference>
<dbReference type="InterPro" id="IPR010054">
    <property type="entry name" value="Type2_sec_GspG"/>
</dbReference>
<dbReference type="HOGENOM" id="CLU_091705_2_0_0"/>
<evidence type="ECO:0000256" key="10">
    <source>
        <dbReference type="SAM" id="MobiDB-lite"/>
    </source>
</evidence>
<dbReference type="GO" id="GO:0005886">
    <property type="term" value="C:plasma membrane"/>
    <property type="evidence" value="ECO:0007669"/>
    <property type="project" value="UniProtKB-SubCell"/>
</dbReference>
<evidence type="ECO:0000256" key="8">
    <source>
        <dbReference type="ARBA" id="ARBA00022989"/>
    </source>
</evidence>
<evidence type="ECO:0000259" key="12">
    <source>
        <dbReference type="Pfam" id="PF08334"/>
    </source>
</evidence>
<evidence type="ECO:0000313" key="13">
    <source>
        <dbReference type="EMBL" id="CBE69560.1"/>
    </source>
</evidence>
<keyword evidence="6" id="KW-0997">Cell inner membrane</keyword>
<evidence type="ECO:0000256" key="3">
    <source>
        <dbReference type="ARBA" id="ARBA00020042"/>
    </source>
</evidence>
<evidence type="ECO:0000313" key="14">
    <source>
        <dbReference type="Proteomes" id="UP000006898"/>
    </source>
</evidence>
<dbReference type="NCBIfam" id="TIGR01710">
    <property type="entry name" value="typeII_sec_gspG"/>
    <property type="match status" value="1"/>
</dbReference>
<dbReference type="Gene3D" id="3.30.700.10">
    <property type="entry name" value="Glycoprotein, Type 4 Pilin"/>
    <property type="match status" value="1"/>
</dbReference>
<dbReference type="InterPro" id="IPR013545">
    <property type="entry name" value="T2SS_protein-GspG_C"/>
</dbReference>
<keyword evidence="8 11" id="KW-1133">Transmembrane helix</keyword>
<keyword evidence="7 11" id="KW-0812">Transmembrane</keyword>
<feature type="region of interest" description="Disordered" evidence="10">
    <location>
        <begin position="144"/>
        <end position="168"/>
    </location>
</feature>
<dbReference type="PANTHER" id="PTHR30093:SF45">
    <property type="entry name" value="TYPE II SECRETION SYSTEM CORE PROTEIN G"/>
    <property type="match status" value="1"/>
</dbReference>
<reference evidence="13 14" key="1">
    <citation type="journal article" date="2010" name="Nature">
        <title>Nitrite-driven anaerobic methane oxidation by oxygenic bacteria.</title>
        <authorList>
            <person name="Ettwig K.F."/>
            <person name="Butler M.K."/>
            <person name="Le Paslier D."/>
            <person name="Pelletier E."/>
            <person name="Mangenot S."/>
            <person name="Kuypers M.M.M."/>
            <person name="Schreiber F."/>
            <person name="Dutilh B.E."/>
            <person name="Zedelius J."/>
            <person name="de Beer D."/>
            <person name="Gloerich J."/>
            <person name="Wessels H.J.C.T."/>
            <person name="van Allen T."/>
            <person name="Luesken F."/>
            <person name="Wu M."/>
            <person name="van de Pas-Schoonen K.T."/>
            <person name="Op den Camp H.J.M."/>
            <person name="Janssen-Megens E.M."/>
            <person name="Francoijs K-J."/>
            <person name="Stunnenberg H."/>
            <person name="Weissenbach J."/>
            <person name="Jetten M.S.M."/>
            <person name="Strous M."/>
        </authorList>
    </citation>
    <scope>NUCLEOTIDE SEQUENCE [LARGE SCALE GENOMIC DNA]</scope>
</reference>
<dbReference type="PRINTS" id="PR00813">
    <property type="entry name" value="BCTERIALGSPG"/>
</dbReference>
<organism evidence="13 14">
    <name type="scientific">Methylomirabilis oxygeniifera</name>
    <dbReference type="NCBI Taxonomy" id="671143"/>
    <lineage>
        <taxon>Bacteria</taxon>
        <taxon>Candidatus Methylomirabilota</taxon>
        <taxon>Candidatus Methylomirabilia</taxon>
        <taxon>Candidatus Methylomirabilales</taxon>
        <taxon>Candidatus Methylomirabilaceae</taxon>
        <taxon>Candidatus Methylomirabilis</taxon>
    </lineage>
</organism>
<evidence type="ECO:0000256" key="7">
    <source>
        <dbReference type="ARBA" id="ARBA00022692"/>
    </source>
</evidence>
<evidence type="ECO:0000256" key="11">
    <source>
        <dbReference type="SAM" id="Phobius"/>
    </source>
</evidence>
<dbReference type="eggNOG" id="COG4968">
    <property type="taxonomic scope" value="Bacteria"/>
</dbReference>
<evidence type="ECO:0000256" key="1">
    <source>
        <dbReference type="ARBA" id="ARBA00004377"/>
    </source>
</evidence>
<dbReference type="KEGG" id="mox:DAMO_2487"/>
<keyword evidence="5" id="KW-0488">Methylation</keyword>
<evidence type="ECO:0000256" key="6">
    <source>
        <dbReference type="ARBA" id="ARBA00022519"/>
    </source>
</evidence>
<evidence type="ECO:0000256" key="4">
    <source>
        <dbReference type="ARBA" id="ARBA00022475"/>
    </source>
</evidence>
<dbReference type="InterPro" id="IPR012902">
    <property type="entry name" value="N_methyl_site"/>
</dbReference>
<keyword evidence="9 11" id="KW-0472">Membrane</keyword>
<dbReference type="STRING" id="671143.DAMO_2487"/>
<accession>D5MJH5</accession>
<dbReference type="SUPFAM" id="SSF54523">
    <property type="entry name" value="Pili subunits"/>
    <property type="match status" value="1"/>
</dbReference>
<feature type="domain" description="Type II secretion system protein GspG C-terminal" evidence="12">
    <location>
        <begin position="49"/>
        <end position="156"/>
    </location>
</feature>
<feature type="transmembrane region" description="Helical" evidence="11">
    <location>
        <begin position="25"/>
        <end position="46"/>
    </location>
</feature>
<dbReference type="InterPro" id="IPR045584">
    <property type="entry name" value="Pilin-like"/>
</dbReference>
<gene>
    <name evidence="13" type="primary">gspG</name>
    <name evidence="13" type="ORF">DAMO_2487</name>
</gene>
<dbReference type="GO" id="GO:0015628">
    <property type="term" value="P:protein secretion by the type II secretion system"/>
    <property type="evidence" value="ECO:0007669"/>
    <property type="project" value="InterPro"/>
</dbReference>
<protein>
    <recommendedName>
        <fullName evidence="3">Type II secretion system core protein G</fullName>
    </recommendedName>
</protein>
<sequence>MDIRRVKDIRIWQEAGGRTLRRNQAGFTLIELLVVIIIIGLLAALVGPKLFGRVGKGKQAAAQAQIELFGAALDNFRLDVGRYPTSDEGLRALLVNPGGVENWDGPYLKKQELPVDPWTHAYAYKAPGEHGDYDIVSYGGDGVAGGDGENQDVVSWKSVKQAGSQAEQ</sequence>
<dbReference type="Pfam" id="PF08334">
    <property type="entry name" value="T2SSG"/>
    <property type="match status" value="1"/>
</dbReference>
<comment type="similarity">
    <text evidence="2">Belongs to the GSP G family.</text>
</comment>
<dbReference type="InterPro" id="IPR000983">
    <property type="entry name" value="Bac_GSPG_pilin"/>
</dbReference>
<dbReference type="PANTHER" id="PTHR30093">
    <property type="entry name" value="GENERAL SECRETION PATHWAY PROTEIN G"/>
    <property type="match status" value="1"/>
</dbReference>
<dbReference type="NCBIfam" id="TIGR02532">
    <property type="entry name" value="IV_pilin_GFxxxE"/>
    <property type="match status" value="1"/>
</dbReference>
<dbReference type="Proteomes" id="UP000006898">
    <property type="component" value="Chromosome"/>
</dbReference>
<evidence type="ECO:0000256" key="2">
    <source>
        <dbReference type="ARBA" id="ARBA00009984"/>
    </source>
</evidence>
<dbReference type="AlphaFoldDB" id="D5MJH5"/>
<evidence type="ECO:0000256" key="9">
    <source>
        <dbReference type="ARBA" id="ARBA00023136"/>
    </source>
</evidence>
<comment type="subcellular location">
    <subcellularLocation>
        <location evidence="1">Cell inner membrane</location>
        <topology evidence="1">Single-pass membrane protein</topology>
    </subcellularLocation>
</comment>
<dbReference type="EMBL" id="FP565575">
    <property type="protein sequence ID" value="CBE69560.1"/>
    <property type="molecule type" value="Genomic_DNA"/>
</dbReference>